<evidence type="ECO:0000313" key="2">
    <source>
        <dbReference type="EMBL" id="CAF2745567.1"/>
    </source>
</evidence>
<keyword evidence="3" id="KW-1185">Reference proteome</keyword>
<proteinExistence type="predicted"/>
<protein>
    <submittedName>
        <fullName evidence="2">PHEX</fullName>
        <ecNumber evidence="2">3.4.24.-</ecNumber>
    </submittedName>
</protein>
<sequence length="113" mass="12923">MYKNEITFNNGRGQSCLQKQSTNTTQYSFLVLRGGLNGRDQKMKVIDLVKGWCRMRAVEERQGTRIGKNLTSGSDIECEKFDKNGKKKGSTCGDQEKNKENSRRKIDQQQVDL</sequence>
<name>A0A817FED9_LEPSM</name>
<dbReference type="AlphaFoldDB" id="A0A817FED9"/>
<comment type="caution">
    <text evidence="2">The sequence shown here is derived from an EMBL/GenBank/DDBJ whole genome shotgun (WGS) entry which is preliminary data.</text>
</comment>
<reference evidence="2" key="1">
    <citation type="submission" date="2021-02" db="EMBL/GenBank/DDBJ databases">
        <authorList>
            <person name="Bekaert M."/>
        </authorList>
    </citation>
    <scope>NUCLEOTIDE SEQUENCE</scope>
    <source>
        <strain evidence="2">IoA-00</strain>
    </source>
</reference>
<feature type="region of interest" description="Disordered" evidence="1">
    <location>
        <begin position="81"/>
        <end position="113"/>
    </location>
</feature>
<gene>
    <name evidence="2" type="ORF">LSAA_265</name>
</gene>
<accession>A0A817FED9</accession>
<evidence type="ECO:0000256" key="1">
    <source>
        <dbReference type="SAM" id="MobiDB-lite"/>
    </source>
</evidence>
<keyword evidence="2" id="KW-0378">Hydrolase</keyword>
<dbReference type="GO" id="GO:0016787">
    <property type="term" value="F:hydrolase activity"/>
    <property type="evidence" value="ECO:0007669"/>
    <property type="project" value="UniProtKB-KW"/>
</dbReference>
<dbReference type="EC" id="3.4.24.-" evidence="2"/>
<feature type="compositionally biased region" description="Basic and acidic residues" evidence="1">
    <location>
        <begin position="94"/>
        <end position="107"/>
    </location>
</feature>
<organism evidence="2 3">
    <name type="scientific">Lepeophtheirus salmonis</name>
    <name type="common">Salmon louse</name>
    <name type="synonym">Caligus salmonis</name>
    <dbReference type="NCBI Taxonomy" id="72036"/>
    <lineage>
        <taxon>Eukaryota</taxon>
        <taxon>Metazoa</taxon>
        <taxon>Ecdysozoa</taxon>
        <taxon>Arthropoda</taxon>
        <taxon>Crustacea</taxon>
        <taxon>Multicrustacea</taxon>
        <taxon>Hexanauplia</taxon>
        <taxon>Copepoda</taxon>
        <taxon>Siphonostomatoida</taxon>
        <taxon>Caligidae</taxon>
        <taxon>Lepeophtheirus</taxon>
    </lineage>
</organism>
<evidence type="ECO:0000313" key="3">
    <source>
        <dbReference type="Proteomes" id="UP000675881"/>
    </source>
</evidence>
<dbReference type="EMBL" id="CAJNVT010000106">
    <property type="protein sequence ID" value="CAF2745567.1"/>
    <property type="molecule type" value="Genomic_DNA"/>
</dbReference>
<dbReference type="Proteomes" id="UP000675881">
    <property type="component" value="Unassembled WGS sequence"/>
</dbReference>